<evidence type="ECO:0000313" key="2">
    <source>
        <dbReference type="EMBL" id="KAG2237044.1"/>
    </source>
</evidence>
<feature type="region of interest" description="Disordered" evidence="1">
    <location>
        <begin position="61"/>
        <end position="105"/>
    </location>
</feature>
<gene>
    <name evidence="2" type="ORF">INT48_001812</name>
</gene>
<organism evidence="2 3">
    <name type="scientific">Thamnidium elegans</name>
    <dbReference type="NCBI Taxonomy" id="101142"/>
    <lineage>
        <taxon>Eukaryota</taxon>
        <taxon>Fungi</taxon>
        <taxon>Fungi incertae sedis</taxon>
        <taxon>Mucoromycota</taxon>
        <taxon>Mucoromycotina</taxon>
        <taxon>Mucoromycetes</taxon>
        <taxon>Mucorales</taxon>
        <taxon>Mucorineae</taxon>
        <taxon>Mucoraceae</taxon>
        <taxon>Thamnidium</taxon>
    </lineage>
</organism>
<dbReference type="AlphaFoldDB" id="A0A8H7SU41"/>
<feature type="compositionally biased region" description="Basic and acidic residues" evidence="1">
    <location>
        <begin position="61"/>
        <end position="71"/>
    </location>
</feature>
<comment type="caution">
    <text evidence="2">The sequence shown here is derived from an EMBL/GenBank/DDBJ whole genome shotgun (WGS) entry which is preliminary data.</text>
</comment>
<sequence>MTEYRNEKLIKELENEVEENECGVSDCCWCFCCGIFGLVCILPKYNKRKLANDRLLIELRKPKRPQQDMRKAQRQHSALPTVQQHLSEQQSSLTPPPPDYIEKTS</sequence>
<name>A0A8H7SU41_9FUNG</name>
<evidence type="ECO:0000256" key="1">
    <source>
        <dbReference type="SAM" id="MobiDB-lite"/>
    </source>
</evidence>
<reference evidence="2" key="1">
    <citation type="submission" date="2021-01" db="EMBL/GenBank/DDBJ databases">
        <title>Metabolic potential, ecology and presence of endohyphal bacteria is reflected in genomic diversity of Mucoromycotina.</title>
        <authorList>
            <person name="Muszewska A."/>
            <person name="Okrasinska A."/>
            <person name="Steczkiewicz K."/>
            <person name="Drgas O."/>
            <person name="Orlowska M."/>
            <person name="Perlinska-Lenart U."/>
            <person name="Aleksandrzak-Piekarczyk T."/>
            <person name="Szatraj K."/>
            <person name="Zielenkiewicz U."/>
            <person name="Pilsyk S."/>
            <person name="Malc E."/>
            <person name="Mieczkowski P."/>
            <person name="Kruszewska J.S."/>
            <person name="Biernat P."/>
            <person name="Pawlowska J."/>
        </authorList>
    </citation>
    <scope>NUCLEOTIDE SEQUENCE</scope>
    <source>
        <strain evidence="2">WA0000018081</strain>
    </source>
</reference>
<keyword evidence="3" id="KW-1185">Reference proteome</keyword>
<feature type="compositionally biased region" description="Polar residues" evidence="1">
    <location>
        <begin position="75"/>
        <end position="93"/>
    </location>
</feature>
<evidence type="ECO:0000313" key="3">
    <source>
        <dbReference type="Proteomes" id="UP000613177"/>
    </source>
</evidence>
<proteinExistence type="predicted"/>
<protein>
    <submittedName>
        <fullName evidence="2">Uncharacterized protein</fullName>
    </submittedName>
</protein>
<dbReference type="Proteomes" id="UP000613177">
    <property type="component" value="Unassembled WGS sequence"/>
</dbReference>
<accession>A0A8H7SU41</accession>
<dbReference type="EMBL" id="JAEPRE010000010">
    <property type="protein sequence ID" value="KAG2237044.1"/>
    <property type="molecule type" value="Genomic_DNA"/>
</dbReference>